<evidence type="ECO:0000256" key="1">
    <source>
        <dbReference type="ARBA" id="ARBA00022490"/>
    </source>
</evidence>
<comment type="function">
    <text evidence="6">The UvrABC repair system catalyzes the recognition and processing of DNA lesions. UvrC both incises the 5' and 3' sides of the lesion. The N-terminal half is responsible for the 3' incision and the C-terminal half is responsible for the 5' incision.</text>
</comment>
<dbReference type="Pfam" id="PF01541">
    <property type="entry name" value="GIY-YIG"/>
    <property type="match status" value="1"/>
</dbReference>
<dbReference type="GO" id="GO:0009380">
    <property type="term" value="C:excinuclease repair complex"/>
    <property type="evidence" value="ECO:0007669"/>
    <property type="project" value="InterPro"/>
</dbReference>
<evidence type="ECO:0000313" key="11">
    <source>
        <dbReference type="Proteomes" id="UP000076394"/>
    </source>
</evidence>
<dbReference type="GO" id="GO:0003677">
    <property type="term" value="F:DNA binding"/>
    <property type="evidence" value="ECO:0007669"/>
    <property type="project" value="UniProtKB-UniRule"/>
</dbReference>
<dbReference type="AlphaFoldDB" id="A0A142VB27"/>
<sequence>MPNETLQNQIASLPENPGVYLMKNAQGEIIYVGKAAVLKDRVKSYFVPPSRLTPKTCQLVSQINELEYLITGSEQEALILELNLIKRHRPYFNVRLKDDKGFPYLKITLNEKWPRIYITRSMADDGGRYFGPFANTRSVRHTLQVLKELFRFRSCNRTEPEKRSRPCLEYDIHQCLSPCTGKISKSDYDHLISQAILFLEGKQDQVLKLLIRLMNEASARLDYETAALRRDQIASIKEVIEGQQLAARVTGEQDAIAFAQEGDLSMVQVFFIRRGKLIGRESFCLQGTREEKPGDILSEFAKQFYHSSTQIPPKIVTQYPVSDREILEKWLSQRRGDKVHITVGLRGQPKELINIVAENAREQLKQARIKNLSSSVTLTDALAELQTALGLSLPPQRIEGYDISNIQGTNAVGSMVVFENGKPQKAHYRRFRIKTVKGADDFSMLKEVISRRFGRVHREDAGESFARLPSLMLIDGGKGQLSSVKETLDKLGLEGQAVIGLAKEFEEIYLPHKSEPIRLAANSPALQLLQRVRDEAHRFALGYHLHIRQKSGLTSALDGIPGVGPSRRRLLIKTFGSVAGIRQASFDELSQVKGINQALAISIKELL</sequence>
<dbReference type="FunFam" id="3.40.1440.10:FF:000001">
    <property type="entry name" value="UvrABC system protein C"/>
    <property type="match status" value="1"/>
</dbReference>
<organism evidence="10 11">
    <name type="scientific">Dehalococcoides mccartyi</name>
    <dbReference type="NCBI Taxonomy" id="61435"/>
    <lineage>
        <taxon>Bacteria</taxon>
        <taxon>Bacillati</taxon>
        <taxon>Chloroflexota</taxon>
        <taxon>Dehalococcoidia</taxon>
        <taxon>Dehalococcoidales</taxon>
        <taxon>Dehalococcoidaceae</taxon>
        <taxon>Dehalococcoides</taxon>
    </lineage>
</organism>
<comment type="subcellular location">
    <subcellularLocation>
        <location evidence="6">Cytoplasm</location>
    </subcellularLocation>
</comment>
<dbReference type="InterPro" id="IPR036876">
    <property type="entry name" value="UVR_dom_sf"/>
</dbReference>
<dbReference type="InterPro" id="IPR047296">
    <property type="entry name" value="GIY-YIG_UvrC_Cho"/>
</dbReference>
<evidence type="ECO:0000259" key="8">
    <source>
        <dbReference type="PROSITE" id="PS50164"/>
    </source>
</evidence>
<dbReference type="SUPFAM" id="SSF82771">
    <property type="entry name" value="GIY-YIG endonuclease"/>
    <property type="match status" value="1"/>
</dbReference>
<feature type="domain" description="UvrC family homology region profile" evidence="9">
    <location>
        <begin position="256"/>
        <end position="488"/>
    </location>
</feature>
<dbReference type="EMBL" id="CP011127">
    <property type="protein sequence ID" value="AMU86869.1"/>
    <property type="molecule type" value="Genomic_DNA"/>
</dbReference>
<dbReference type="Pfam" id="PF02151">
    <property type="entry name" value="UVR"/>
    <property type="match status" value="1"/>
</dbReference>
<evidence type="ECO:0000256" key="2">
    <source>
        <dbReference type="ARBA" id="ARBA00022763"/>
    </source>
</evidence>
<evidence type="ECO:0000256" key="5">
    <source>
        <dbReference type="ARBA" id="ARBA00023204"/>
    </source>
</evidence>
<keyword evidence="6" id="KW-0742">SOS response</keyword>
<dbReference type="OrthoDB" id="9804933at2"/>
<dbReference type="PROSITE" id="PS50165">
    <property type="entry name" value="UVRC"/>
    <property type="match status" value="1"/>
</dbReference>
<evidence type="ECO:0000259" key="9">
    <source>
        <dbReference type="PROSITE" id="PS50165"/>
    </source>
</evidence>
<dbReference type="Gene3D" id="3.30.420.340">
    <property type="entry name" value="UvrC, RNAse H endonuclease domain"/>
    <property type="match status" value="1"/>
</dbReference>
<dbReference type="InterPro" id="IPR001943">
    <property type="entry name" value="UVR_dom"/>
</dbReference>
<dbReference type="Pfam" id="PF22920">
    <property type="entry name" value="UvrC_RNaseH"/>
    <property type="match status" value="1"/>
</dbReference>
<dbReference type="PROSITE" id="PS50151">
    <property type="entry name" value="UVR"/>
    <property type="match status" value="1"/>
</dbReference>
<dbReference type="InterPro" id="IPR035901">
    <property type="entry name" value="GIY-YIG_endonuc_sf"/>
</dbReference>
<dbReference type="InterPro" id="IPR050066">
    <property type="entry name" value="UvrABC_protein_C"/>
</dbReference>
<dbReference type="SUPFAM" id="SSF46600">
    <property type="entry name" value="C-terminal UvrC-binding domain of UvrB"/>
    <property type="match status" value="1"/>
</dbReference>
<dbReference type="Pfam" id="PF14520">
    <property type="entry name" value="HHH_5"/>
    <property type="match status" value="1"/>
</dbReference>
<keyword evidence="3 6" id="KW-0228">DNA excision</keyword>
<dbReference type="Gene3D" id="3.40.1440.10">
    <property type="entry name" value="GIY-YIG endonuclease"/>
    <property type="match status" value="1"/>
</dbReference>
<name>A0A142VB27_9CHLR</name>
<evidence type="ECO:0000256" key="6">
    <source>
        <dbReference type="HAMAP-Rule" id="MF_00203"/>
    </source>
</evidence>
<dbReference type="SMART" id="SM00465">
    <property type="entry name" value="GIYc"/>
    <property type="match status" value="1"/>
</dbReference>
<dbReference type="PANTHER" id="PTHR30562">
    <property type="entry name" value="UVRC/OXIDOREDUCTASE"/>
    <property type="match status" value="1"/>
</dbReference>
<evidence type="ECO:0000313" key="10">
    <source>
        <dbReference type="EMBL" id="AMU86869.1"/>
    </source>
</evidence>
<dbReference type="InterPro" id="IPR001162">
    <property type="entry name" value="UvrC_RNase_H_dom"/>
</dbReference>
<dbReference type="NCBIfam" id="NF001824">
    <property type="entry name" value="PRK00558.1-5"/>
    <property type="match status" value="1"/>
</dbReference>
<dbReference type="CDD" id="cd10434">
    <property type="entry name" value="GIY-YIG_UvrC_Cho"/>
    <property type="match status" value="1"/>
</dbReference>
<dbReference type="Pfam" id="PF08459">
    <property type="entry name" value="UvrC_RNaseH_dom"/>
    <property type="match status" value="1"/>
</dbReference>
<dbReference type="PATRIC" id="fig|61435.8.peg.1039"/>
<comment type="similarity">
    <text evidence="6">Belongs to the UvrC family.</text>
</comment>
<gene>
    <name evidence="6" type="primary">uvrC</name>
    <name evidence="10" type="ORF">Dm11a5_1043</name>
</gene>
<dbReference type="InterPro" id="IPR038476">
    <property type="entry name" value="UvrC_RNase_H_dom_sf"/>
</dbReference>
<keyword evidence="5 6" id="KW-0234">DNA repair</keyword>
<evidence type="ECO:0000256" key="3">
    <source>
        <dbReference type="ARBA" id="ARBA00022769"/>
    </source>
</evidence>
<dbReference type="InterPro" id="IPR004791">
    <property type="entry name" value="UvrC"/>
</dbReference>
<dbReference type="InterPro" id="IPR010994">
    <property type="entry name" value="RuvA_2-like"/>
</dbReference>
<accession>A0A142VB27</accession>
<dbReference type="RefSeq" id="WP_034377002.1">
    <property type="nucleotide sequence ID" value="NZ_AP024514.1"/>
</dbReference>
<dbReference type="Gene3D" id="1.10.150.20">
    <property type="entry name" value="5' to 3' exonuclease, C-terminal subdomain"/>
    <property type="match status" value="1"/>
</dbReference>
<dbReference type="GO" id="GO:0005737">
    <property type="term" value="C:cytoplasm"/>
    <property type="evidence" value="ECO:0007669"/>
    <property type="project" value="UniProtKB-SubCell"/>
</dbReference>
<dbReference type="GO" id="GO:0009432">
    <property type="term" value="P:SOS response"/>
    <property type="evidence" value="ECO:0007669"/>
    <property type="project" value="UniProtKB-UniRule"/>
</dbReference>
<dbReference type="GO" id="GO:0006289">
    <property type="term" value="P:nucleotide-excision repair"/>
    <property type="evidence" value="ECO:0007669"/>
    <property type="project" value="UniProtKB-UniRule"/>
</dbReference>
<evidence type="ECO:0000256" key="4">
    <source>
        <dbReference type="ARBA" id="ARBA00022881"/>
    </source>
</evidence>
<dbReference type="HAMAP" id="MF_00203">
    <property type="entry name" value="UvrC"/>
    <property type="match status" value="1"/>
</dbReference>
<protein>
    <recommendedName>
        <fullName evidence="6">UvrABC system protein C</fullName>
        <shortName evidence="6">Protein UvrC</shortName>
    </recommendedName>
    <alternativeName>
        <fullName evidence="6">Excinuclease ABC subunit C</fullName>
    </alternativeName>
</protein>
<keyword evidence="1 6" id="KW-0963">Cytoplasm</keyword>
<feature type="domain" description="UVR" evidence="7">
    <location>
        <begin position="204"/>
        <end position="239"/>
    </location>
</feature>
<feature type="domain" description="GIY-YIG" evidence="8">
    <location>
        <begin position="15"/>
        <end position="94"/>
    </location>
</feature>
<reference evidence="10 11" key="1">
    <citation type="submission" date="2015-03" db="EMBL/GenBank/DDBJ databases">
        <title>Genomic characterization of Dehalococcoides mccartyi strain 11a5, an unusal plasmid-containing chloroethene dechlorinator.</title>
        <authorList>
            <person name="Zhao S."/>
            <person name="Ding C."/>
            <person name="He J."/>
        </authorList>
    </citation>
    <scope>NUCLEOTIDE SEQUENCE [LARGE SCALE GENOMIC DNA]</scope>
    <source>
        <strain evidence="10 11">11a5</strain>
    </source>
</reference>
<keyword evidence="4 6" id="KW-0267">Excision nuclease</keyword>
<dbReference type="InterPro" id="IPR000305">
    <property type="entry name" value="GIY-YIG_endonuc"/>
</dbReference>
<dbReference type="Proteomes" id="UP000076394">
    <property type="component" value="Chromosome"/>
</dbReference>
<dbReference type="GO" id="GO:0009381">
    <property type="term" value="F:excinuclease ABC activity"/>
    <property type="evidence" value="ECO:0007669"/>
    <property type="project" value="UniProtKB-UniRule"/>
</dbReference>
<proteinExistence type="inferred from homology"/>
<keyword evidence="2 6" id="KW-0227">DNA damage</keyword>
<dbReference type="PANTHER" id="PTHR30562:SF1">
    <property type="entry name" value="UVRABC SYSTEM PROTEIN C"/>
    <property type="match status" value="1"/>
</dbReference>
<dbReference type="PROSITE" id="PS50164">
    <property type="entry name" value="GIY_YIG"/>
    <property type="match status" value="1"/>
</dbReference>
<dbReference type="SUPFAM" id="SSF47781">
    <property type="entry name" value="RuvA domain 2-like"/>
    <property type="match status" value="1"/>
</dbReference>
<dbReference type="NCBIfam" id="TIGR00194">
    <property type="entry name" value="uvrC"/>
    <property type="match status" value="1"/>
</dbReference>
<evidence type="ECO:0000259" key="7">
    <source>
        <dbReference type="PROSITE" id="PS50151"/>
    </source>
</evidence>
<comment type="subunit">
    <text evidence="6">Interacts with UvrB in an incision complex.</text>
</comment>